<dbReference type="InterPro" id="IPR010264">
    <property type="entry name" value="Self-incomp_S1"/>
</dbReference>
<keyword evidence="4 6" id="KW-0964">Secreted</keyword>
<keyword evidence="3 6" id="KW-0713">Self-incompatibility</keyword>
<organism evidence="7 8">
    <name type="scientific">Anisodus tanguticus</name>
    <dbReference type="NCBI Taxonomy" id="243964"/>
    <lineage>
        <taxon>Eukaryota</taxon>
        <taxon>Viridiplantae</taxon>
        <taxon>Streptophyta</taxon>
        <taxon>Embryophyta</taxon>
        <taxon>Tracheophyta</taxon>
        <taxon>Spermatophyta</taxon>
        <taxon>Magnoliopsida</taxon>
        <taxon>eudicotyledons</taxon>
        <taxon>Gunneridae</taxon>
        <taxon>Pentapetalae</taxon>
        <taxon>asterids</taxon>
        <taxon>lamiids</taxon>
        <taxon>Solanales</taxon>
        <taxon>Solanaceae</taxon>
        <taxon>Solanoideae</taxon>
        <taxon>Hyoscyameae</taxon>
        <taxon>Anisodus</taxon>
    </lineage>
</organism>
<evidence type="ECO:0000256" key="2">
    <source>
        <dbReference type="ARBA" id="ARBA00005581"/>
    </source>
</evidence>
<name>A0AAE1RTW9_9SOLA</name>
<protein>
    <recommendedName>
        <fullName evidence="6">S-protein homolog</fullName>
    </recommendedName>
</protein>
<dbReference type="Proteomes" id="UP001291623">
    <property type="component" value="Unassembled WGS sequence"/>
</dbReference>
<keyword evidence="5 6" id="KW-0732">Signal</keyword>
<dbReference type="PANTHER" id="PTHR31232">
    <property type="match status" value="1"/>
</dbReference>
<dbReference type="EMBL" id="JAVYJV010000012">
    <property type="protein sequence ID" value="KAK4357823.1"/>
    <property type="molecule type" value="Genomic_DNA"/>
</dbReference>
<comment type="caution">
    <text evidence="7">The sequence shown here is derived from an EMBL/GenBank/DDBJ whole genome shotgun (WGS) entry which is preliminary data.</text>
</comment>
<dbReference type="GO" id="GO:0005576">
    <property type="term" value="C:extracellular region"/>
    <property type="evidence" value="ECO:0007669"/>
    <property type="project" value="UniProtKB-SubCell"/>
</dbReference>
<evidence type="ECO:0000256" key="1">
    <source>
        <dbReference type="ARBA" id="ARBA00004613"/>
    </source>
</evidence>
<feature type="signal peptide" evidence="6">
    <location>
        <begin position="1"/>
        <end position="25"/>
    </location>
</feature>
<reference evidence="7" key="1">
    <citation type="submission" date="2023-12" db="EMBL/GenBank/DDBJ databases">
        <title>Genome assembly of Anisodus tanguticus.</title>
        <authorList>
            <person name="Wang Y.-J."/>
        </authorList>
    </citation>
    <scope>NUCLEOTIDE SEQUENCE</scope>
    <source>
        <strain evidence="7">KB-2021</strain>
        <tissue evidence="7">Leaf</tissue>
    </source>
</reference>
<keyword evidence="8" id="KW-1185">Reference proteome</keyword>
<comment type="subcellular location">
    <subcellularLocation>
        <location evidence="1 6">Secreted</location>
    </subcellularLocation>
</comment>
<evidence type="ECO:0000313" key="7">
    <source>
        <dbReference type="EMBL" id="KAK4357823.1"/>
    </source>
</evidence>
<gene>
    <name evidence="7" type="ORF">RND71_023433</name>
</gene>
<dbReference type="PANTHER" id="PTHR31232:SF137">
    <property type="entry name" value="S-PROTEIN HOMOLOG"/>
    <property type="match status" value="1"/>
</dbReference>
<feature type="chain" id="PRO_5041777060" description="S-protein homolog" evidence="6">
    <location>
        <begin position="26"/>
        <end position="147"/>
    </location>
</feature>
<sequence length="147" mass="17234">MAYYPYTKVSLIILWFINIVLKTNGFSFNPRITECFISDLPQNTPLLNVHCKSNSDDLGVRTLHVGDKFDFSFHENFWGTTHFYCNFAWGPKSNDIDVWKRPNSLCKFHKIFKKDTYCTWLLKDSGIYLALNQNPSPSDFQLAYSWL</sequence>
<dbReference type="Pfam" id="PF05938">
    <property type="entry name" value="Self-incomp_S1"/>
    <property type="match status" value="1"/>
</dbReference>
<evidence type="ECO:0000256" key="5">
    <source>
        <dbReference type="ARBA" id="ARBA00022729"/>
    </source>
</evidence>
<dbReference type="GO" id="GO:0060320">
    <property type="term" value="P:rejection of self pollen"/>
    <property type="evidence" value="ECO:0007669"/>
    <property type="project" value="UniProtKB-KW"/>
</dbReference>
<evidence type="ECO:0000313" key="8">
    <source>
        <dbReference type="Proteomes" id="UP001291623"/>
    </source>
</evidence>
<comment type="similarity">
    <text evidence="2 6">Belongs to the plant self-incompatibility (S1) protein family.</text>
</comment>
<evidence type="ECO:0000256" key="6">
    <source>
        <dbReference type="RuleBase" id="RU367044"/>
    </source>
</evidence>
<proteinExistence type="inferred from homology"/>
<dbReference type="AlphaFoldDB" id="A0AAE1RTW9"/>
<accession>A0AAE1RTW9</accession>
<evidence type="ECO:0000256" key="4">
    <source>
        <dbReference type="ARBA" id="ARBA00022525"/>
    </source>
</evidence>
<evidence type="ECO:0000256" key="3">
    <source>
        <dbReference type="ARBA" id="ARBA00022471"/>
    </source>
</evidence>